<sequence length="361" mass="39987">MLSRLVDIPAYAVPIGVRWTVSWIVLLSVLYTYFVNRLTQESGPYPPHGVHYPDPVQKTHYVAHVRRIQAEKRALEEVRRKIVEREAFRLLDLPPELSSLVLAHAADWPPTYRALVQVSRRCQDLTFHACLPLMPVRLITSEQLRAFHALLRSRTALACLVHRLWATPLKEDMLPTAIDIVRKCTNIRALASTAHVVESAITLRGGCGSARLSHSACTDLTLLAARTGAWARLFDTPHGGALFARLTRLRLIGDRVPAGMPLPRLTHLSYGTSGHGIRGGGFAVGLAMLADRAAYPTLQGVVFTRPRGSAGGLRVSRPVPTARLFVLDLPATHTELEIWCDSASRRGMWELCADPQVHSPR</sequence>
<evidence type="ECO:0000256" key="1">
    <source>
        <dbReference type="SAM" id="Phobius"/>
    </source>
</evidence>
<keyword evidence="1" id="KW-0812">Transmembrane</keyword>
<proteinExistence type="predicted"/>
<accession>A0A0D2NU74</accession>
<evidence type="ECO:0000313" key="2">
    <source>
        <dbReference type="EMBL" id="KJA20106.1"/>
    </source>
</evidence>
<dbReference type="AlphaFoldDB" id="A0A0D2NU74"/>
<dbReference type="OrthoDB" id="2963292at2759"/>
<dbReference type="EMBL" id="KN817570">
    <property type="protein sequence ID" value="KJA20106.1"/>
    <property type="molecule type" value="Genomic_DNA"/>
</dbReference>
<dbReference type="OMA" id="CAGAYST"/>
<keyword evidence="3" id="KW-1185">Reference proteome</keyword>
<feature type="transmembrane region" description="Helical" evidence="1">
    <location>
        <begin position="12"/>
        <end position="34"/>
    </location>
</feature>
<organism evidence="2 3">
    <name type="scientific">Hypholoma sublateritium (strain FD-334 SS-4)</name>
    <dbReference type="NCBI Taxonomy" id="945553"/>
    <lineage>
        <taxon>Eukaryota</taxon>
        <taxon>Fungi</taxon>
        <taxon>Dikarya</taxon>
        <taxon>Basidiomycota</taxon>
        <taxon>Agaricomycotina</taxon>
        <taxon>Agaricomycetes</taxon>
        <taxon>Agaricomycetidae</taxon>
        <taxon>Agaricales</taxon>
        <taxon>Agaricineae</taxon>
        <taxon>Strophariaceae</taxon>
        <taxon>Hypholoma</taxon>
    </lineage>
</organism>
<evidence type="ECO:0000313" key="3">
    <source>
        <dbReference type="Proteomes" id="UP000054270"/>
    </source>
</evidence>
<name>A0A0D2NU74_HYPSF</name>
<keyword evidence="1" id="KW-0472">Membrane</keyword>
<protein>
    <submittedName>
        <fullName evidence="2">Uncharacterized protein</fullName>
    </submittedName>
</protein>
<reference evidence="3" key="1">
    <citation type="submission" date="2014-04" db="EMBL/GenBank/DDBJ databases">
        <title>Evolutionary Origins and Diversification of the Mycorrhizal Mutualists.</title>
        <authorList>
            <consortium name="DOE Joint Genome Institute"/>
            <consortium name="Mycorrhizal Genomics Consortium"/>
            <person name="Kohler A."/>
            <person name="Kuo A."/>
            <person name="Nagy L.G."/>
            <person name="Floudas D."/>
            <person name="Copeland A."/>
            <person name="Barry K.W."/>
            <person name="Cichocki N."/>
            <person name="Veneault-Fourrey C."/>
            <person name="LaButti K."/>
            <person name="Lindquist E.A."/>
            <person name="Lipzen A."/>
            <person name="Lundell T."/>
            <person name="Morin E."/>
            <person name="Murat C."/>
            <person name="Riley R."/>
            <person name="Ohm R."/>
            <person name="Sun H."/>
            <person name="Tunlid A."/>
            <person name="Henrissat B."/>
            <person name="Grigoriev I.V."/>
            <person name="Hibbett D.S."/>
            <person name="Martin F."/>
        </authorList>
    </citation>
    <scope>NUCLEOTIDE SEQUENCE [LARGE SCALE GENOMIC DNA]</scope>
    <source>
        <strain evidence="3">FD-334 SS-4</strain>
    </source>
</reference>
<keyword evidence="1" id="KW-1133">Transmembrane helix</keyword>
<dbReference type="Proteomes" id="UP000054270">
    <property type="component" value="Unassembled WGS sequence"/>
</dbReference>
<gene>
    <name evidence="2" type="ORF">HYPSUDRAFT_43458</name>
</gene>